<evidence type="ECO:0000313" key="11">
    <source>
        <dbReference type="EMBL" id="OJG10256.1"/>
    </source>
</evidence>
<dbReference type="STRING" id="328396.RU93_GL002281"/>
<dbReference type="AlphaFoldDB" id="A0A1L8QS31"/>
<keyword evidence="12" id="KW-1185">Reference proteome</keyword>
<evidence type="ECO:0000256" key="7">
    <source>
        <dbReference type="ARBA" id="ARBA00023306"/>
    </source>
</evidence>
<reference evidence="11 12" key="1">
    <citation type="submission" date="2014-12" db="EMBL/GenBank/DDBJ databases">
        <title>Draft genome sequences of 29 type strains of Enterococci.</title>
        <authorList>
            <person name="Zhong Z."/>
            <person name="Sun Z."/>
            <person name="Liu W."/>
            <person name="Zhang W."/>
            <person name="Zhang H."/>
        </authorList>
    </citation>
    <scope>NUCLEOTIDE SEQUENCE [LARGE SCALE GENOMIC DNA]</scope>
    <source>
        <strain evidence="11 12">DSM 17690</strain>
    </source>
</reference>
<name>A0A1L8QS31_9ENTE</name>
<evidence type="ECO:0000256" key="5">
    <source>
        <dbReference type="ARBA" id="ARBA00022989"/>
    </source>
</evidence>
<keyword evidence="3 11" id="KW-0132">Cell division</keyword>
<dbReference type="EMBL" id="JXKD01000009">
    <property type="protein sequence ID" value="OJG10256.1"/>
    <property type="molecule type" value="Genomic_DNA"/>
</dbReference>
<dbReference type="RefSeq" id="WP_071875035.1">
    <property type="nucleotide sequence ID" value="NZ_JBHSHF010000015.1"/>
</dbReference>
<dbReference type="Proteomes" id="UP000182149">
    <property type="component" value="Unassembled WGS sequence"/>
</dbReference>
<keyword evidence="5 9" id="KW-1133">Transmembrane helix</keyword>
<dbReference type="GO" id="GO:0051301">
    <property type="term" value="P:cell division"/>
    <property type="evidence" value="ECO:0007669"/>
    <property type="project" value="UniProtKB-KW"/>
</dbReference>
<dbReference type="NCBIfam" id="TIGR02209">
    <property type="entry name" value="ftsL_broad"/>
    <property type="match status" value="1"/>
</dbReference>
<evidence type="ECO:0000256" key="4">
    <source>
        <dbReference type="ARBA" id="ARBA00022692"/>
    </source>
</evidence>
<evidence type="ECO:0000256" key="1">
    <source>
        <dbReference type="ARBA" id="ARBA00004401"/>
    </source>
</evidence>
<dbReference type="InterPro" id="IPR011922">
    <property type="entry name" value="Cell_div_FtsL"/>
</dbReference>
<proteinExistence type="predicted"/>
<evidence type="ECO:0000256" key="8">
    <source>
        <dbReference type="NCBIfam" id="TIGR02209"/>
    </source>
</evidence>
<sequence length="130" mass="14710">MAELKFEEYSYEMKEQLDQPTPIAPERPEVIVVPLSPARHLQRISKLEKTIASIFIVALVGVGLLMIQLRTSITQVEQEISLIQGEVVVDSADVLRLEQEKSELSKSDRIREIAEENGLAIQSENLRKVK</sequence>
<organism evidence="11 12">
    <name type="scientific">Enterococcus aquimarinus</name>
    <dbReference type="NCBI Taxonomy" id="328396"/>
    <lineage>
        <taxon>Bacteria</taxon>
        <taxon>Bacillati</taxon>
        <taxon>Bacillota</taxon>
        <taxon>Bacilli</taxon>
        <taxon>Lactobacillales</taxon>
        <taxon>Enterococcaceae</taxon>
        <taxon>Enterococcus</taxon>
    </lineage>
</organism>
<dbReference type="Proteomes" id="UP000813384">
    <property type="component" value="Unassembled WGS sequence"/>
</dbReference>
<feature type="transmembrane region" description="Helical" evidence="9">
    <location>
        <begin position="50"/>
        <end position="69"/>
    </location>
</feature>
<gene>
    <name evidence="10" type="primary">ftsL</name>
    <name evidence="10" type="ORF">K8V42_07165</name>
    <name evidence="11" type="ORF">RU93_GL002281</name>
</gene>
<reference evidence="10" key="3">
    <citation type="submission" date="2021-11" db="EMBL/GenBank/DDBJ databases">
        <authorList>
            <person name="Gilroy R."/>
        </authorList>
    </citation>
    <scope>NUCLEOTIDE SEQUENCE</scope>
    <source>
        <strain evidence="10">150</strain>
    </source>
</reference>
<keyword evidence="4 9" id="KW-0812">Transmembrane</keyword>
<evidence type="ECO:0000256" key="9">
    <source>
        <dbReference type="SAM" id="Phobius"/>
    </source>
</evidence>
<comment type="subcellular location">
    <subcellularLocation>
        <location evidence="1">Cell membrane</location>
        <topology evidence="1">Single-pass type II membrane protein</topology>
    </subcellularLocation>
</comment>
<keyword evidence="2" id="KW-1003">Cell membrane</keyword>
<evidence type="ECO:0000256" key="3">
    <source>
        <dbReference type="ARBA" id="ARBA00022618"/>
    </source>
</evidence>
<keyword evidence="6 9" id="KW-0472">Membrane</keyword>
<evidence type="ECO:0000256" key="6">
    <source>
        <dbReference type="ARBA" id="ARBA00023136"/>
    </source>
</evidence>
<evidence type="ECO:0000256" key="2">
    <source>
        <dbReference type="ARBA" id="ARBA00022475"/>
    </source>
</evidence>
<dbReference type="GO" id="GO:0005886">
    <property type="term" value="C:plasma membrane"/>
    <property type="evidence" value="ECO:0007669"/>
    <property type="project" value="UniProtKB-SubCell"/>
</dbReference>
<dbReference type="EMBL" id="JAJJVO010000106">
    <property type="protein sequence ID" value="MCC9274055.1"/>
    <property type="molecule type" value="Genomic_DNA"/>
</dbReference>
<evidence type="ECO:0000313" key="10">
    <source>
        <dbReference type="EMBL" id="MCC9274055.1"/>
    </source>
</evidence>
<comment type="caution">
    <text evidence="11">The sequence shown here is derived from an EMBL/GenBank/DDBJ whole genome shotgun (WGS) entry which is preliminary data.</text>
</comment>
<reference evidence="10" key="2">
    <citation type="journal article" date="2021" name="PeerJ">
        <title>Extensive microbial diversity within the chicken gut microbiome revealed by metagenomics and culture.</title>
        <authorList>
            <person name="Gilroy R."/>
            <person name="Ravi A."/>
            <person name="Getino M."/>
            <person name="Pursley I."/>
            <person name="Horton D.L."/>
            <person name="Alikhan N.F."/>
            <person name="Baker D."/>
            <person name="Gharbi K."/>
            <person name="Hall N."/>
            <person name="Watson M."/>
            <person name="Adriaenssens E.M."/>
            <person name="Foster-Nyarko E."/>
            <person name="Jarju S."/>
            <person name="Secka A."/>
            <person name="Antonio M."/>
            <person name="Oren A."/>
            <person name="Chaudhuri R.R."/>
            <person name="La Ragione R."/>
            <person name="Hildebrand F."/>
            <person name="Pallen M.J."/>
        </authorList>
    </citation>
    <scope>NUCLEOTIDE SEQUENCE</scope>
    <source>
        <strain evidence="10">150</strain>
    </source>
</reference>
<evidence type="ECO:0000313" key="12">
    <source>
        <dbReference type="Proteomes" id="UP000182149"/>
    </source>
</evidence>
<accession>A0A1L8QS31</accession>
<protein>
    <recommendedName>
        <fullName evidence="8">Cell division protein FtsL</fullName>
    </recommendedName>
</protein>
<keyword evidence="7" id="KW-0131">Cell cycle</keyword>